<organism evidence="1 2">
    <name type="scientific">Streptomyces hazeniae</name>
    <dbReference type="NCBI Taxonomy" id="3075538"/>
    <lineage>
        <taxon>Bacteria</taxon>
        <taxon>Bacillati</taxon>
        <taxon>Actinomycetota</taxon>
        <taxon>Actinomycetes</taxon>
        <taxon>Kitasatosporales</taxon>
        <taxon>Streptomycetaceae</taxon>
        <taxon>Streptomyces</taxon>
    </lineage>
</organism>
<name>A0ABU2NT61_9ACTN</name>
<keyword evidence="2" id="KW-1185">Reference proteome</keyword>
<sequence length="68" mass="6685">MRNDHIETAEIADAELDNISGGLLDGAVGQVGTTVENVLGADLGGVATDLGGLNLGGLNVGPETGLNL</sequence>
<gene>
    <name evidence="1" type="ORF">RM572_10385</name>
</gene>
<dbReference type="Proteomes" id="UP001183414">
    <property type="component" value="Unassembled WGS sequence"/>
</dbReference>
<reference evidence="2" key="1">
    <citation type="submission" date="2023-07" db="EMBL/GenBank/DDBJ databases">
        <title>30 novel species of actinomycetes from the DSMZ collection.</title>
        <authorList>
            <person name="Nouioui I."/>
        </authorList>
    </citation>
    <scope>NUCLEOTIDE SEQUENCE [LARGE SCALE GENOMIC DNA]</scope>
    <source>
        <strain evidence="2">DSM 42041</strain>
    </source>
</reference>
<comment type="caution">
    <text evidence="1">The sequence shown here is derived from an EMBL/GenBank/DDBJ whole genome shotgun (WGS) entry which is preliminary data.</text>
</comment>
<accession>A0ABU2NT61</accession>
<evidence type="ECO:0000313" key="2">
    <source>
        <dbReference type="Proteomes" id="UP001183414"/>
    </source>
</evidence>
<dbReference type="RefSeq" id="WP_311672975.1">
    <property type="nucleotide sequence ID" value="NZ_JAVREQ010000007.1"/>
</dbReference>
<proteinExistence type="predicted"/>
<dbReference type="EMBL" id="JAVREQ010000007">
    <property type="protein sequence ID" value="MDT0379172.1"/>
    <property type="molecule type" value="Genomic_DNA"/>
</dbReference>
<evidence type="ECO:0000313" key="1">
    <source>
        <dbReference type="EMBL" id="MDT0379172.1"/>
    </source>
</evidence>
<protein>
    <submittedName>
        <fullName evidence="1">Type A2 lantipeptide</fullName>
    </submittedName>
</protein>